<protein>
    <submittedName>
        <fullName evidence="1">OsmC family protein</fullName>
    </submittedName>
</protein>
<dbReference type="RefSeq" id="WP_336435487.1">
    <property type="nucleotide sequence ID" value="NZ_JBAWKS010000001.1"/>
</dbReference>
<dbReference type="InterPro" id="IPR036102">
    <property type="entry name" value="OsmC/Ohrsf"/>
</dbReference>
<gene>
    <name evidence="1" type="ORF">WAE96_11105</name>
</gene>
<sequence>MSQHSAIIEWQKAPGEMFIDGKYNRAHQWHFDGGFSMPASPSPMIVPVPFSNPEFVDPEEAFIASLASCHMLFFLHFAADKGIVIERYTDNAIGKLAKNDDGKLCITGVTLKPEVILADESITHKKSLAELHHQAHEACFLARSVNFEITVECA</sequence>
<keyword evidence="2" id="KW-1185">Reference proteome</keyword>
<dbReference type="EMBL" id="JBAWKS010000001">
    <property type="protein sequence ID" value="MEI4550214.1"/>
    <property type="molecule type" value="Genomic_DNA"/>
</dbReference>
<evidence type="ECO:0000313" key="2">
    <source>
        <dbReference type="Proteomes" id="UP001382455"/>
    </source>
</evidence>
<evidence type="ECO:0000313" key="1">
    <source>
        <dbReference type="EMBL" id="MEI4550214.1"/>
    </source>
</evidence>
<dbReference type="Gene3D" id="3.30.300.20">
    <property type="match status" value="1"/>
</dbReference>
<dbReference type="SUPFAM" id="SSF82784">
    <property type="entry name" value="OsmC-like"/>
    <property type="match status" value="1"/>
</dbReference>
<dbReference type="InterPro" id="IPR015946">
    <property type="entry name" value="KH_dom-like_a/b"/>
</dbReference>
<name>A0ABU8ETB9_9GAMM</name>
<dbReference type="PANTHER" id="PTHR42830">
    <property type="entry name" value="OSMOTICALLY INDUCIBLE FAMILY PROTEIN"/>
    <property type="match status" value="1"/>
</dbReference>
<comment type="caution">
    <text evidence="1">The sequence shown here is derived from an EMBL/GenBank/DDBJ whole genome shotgun (WGS) entry which is preliminary data.</text>
</comment>
<organism evidence="1 2">
    <name type="scientific">Pseudoalteromonas spongiae</name>
    <dbReference type="NCBI Taxonomy" id="298657"/>
    <lineage>
        <taxon>Bacteria</taxon>
        <taxon>Pseudomonadati</taxon>
        <taxon>Pseudomonadota</taxon>
        <taxon>Gammaproteobacteria</taxon>
        <taxon>Alteromonadales</taxon>
        <taxon>Pseudoalteromonadaceae</taxon>
        <taxon>Pseudoalteromonas</taxon>
    </lineage>
</organism>
<reference evidence="1 2" key="1">
    <citation type="submission" date="2023-12" db="EMBL/GenBank/DDBJ databases">
        <title>Friends and Foes: Symbiotic and Algicidal bacterial influence on Karenia brevis blooms.</title>
        <authorList>
            <person name="Fei C."/>
            <person name="Mohamed A.R."/>
            <person name="Booker A."/>
            <person name="Arshad M."/>
            <person name="Klass S."/>
            <person name="Ahn S."/>
            <person name="Gilbert P.M."/>
            <person name="Heil C.A."/>
            <person name="Martinez J.M."/>
            <person name="Amin S.A."/>
        </authorList>
    </citation>
    <scope>NUCLEOTIDE SEQUENCE [LARGE SCALE GENOMIC DNA]</scope>
    <source>
        <strain evidence="1 2">CE15</strain>
    </source>
</reference>
<accession>A0ABU8ETB9</accession>
<dbReference type="PANTHER" id="PTHR42830:SF2">
    <property type="entry name" value="OSMC_OHR FAMILY PROTEIN"/>
    <property type="match status" value="1"/>
</dbReference>
<dbReference type="Pfam" id="PF02566">
    <property type="entry name" value="OsmC"/>
    <property type="match status" value="1"/>
</dbReference>
<proteinExistence type="predicted"/>
<dbReference type="InterPro" id="IPR052707">
    <property type="entry name" value="OsmC_Ohr_Peroxiredoxin"/>
</dbReference>
<dbReference type="InterPro" id="IPR003718">
    <property type="entry name" value="OsmC/Ohr_fam"/>
</dbReference>
<dbReference type="Proteomes" id="UP001382455">
    <property type="component" value="Unassembled WGS sequence"/>
</dbReference>